<gene>
    <name evidence="1" type="ordered locus">SGO_1105</name>
</gene>
<dbReference type="eggNOG" id="COG4886">
    <property type="taxonomic scope" value="Bacteria"/>
</dbReference>
<dbReference type="Proteomes" id="UP000001131">
    <property type="component" value="Chromosome"/>
</dbReference>
<keyword evidence="2" id="KW-1185">Reference proteome</keyword>
<dbReference type="EMBL" id="CP000725">
    <property type="protein sequence ID" value="ABV09155.1"/>
    <property type="molecule type" value="Genomic_DNA"/>
</dbReference>
<organism evidence="1 2">
    <name type="scientific">Streptococcus gordonii (strain Challis / ATCC 35105 / BCRC 15272 / CH1 / DL1 / V288)</name>
    <dbReference type="NCBI Taxonomy" id="467705"/>
    <lineage>
        <taxon>Bacteria</taxon>
        <taxon>Bacillati</taxon>
        <taxon>Bacillota</taxon>
        <taxon>Bacilli</taxon>
        <taxon>Lactobacillales</taxon>
        <taxon>Streptococcaceae</taxon>
        <taxon>Streptococcus</taxon>
    </lineage>
</organism>
<sequence>MVSSHPQPPLKNLNLGENRLKNLEGINQFTSLDNLDMDKNKIITLALHKPNKIVTLINVSDNHVPKADLESNENKIPKAMAQHFPDIQCGNIDNNK</sequence>
<dbReference type="AlphaFoldDB" id="A8AX84"/>
<dbReference type="KEGG" id="sgo:SGO_1105"/>
<reference evidence="1 2" key="1">
    <citation type="journal article" date="2007" name="J. Bacteriol.">
        <title>Genome-wide transcriptional changes in Streptococcus gordonii in response to competence signaling peptide.</title>
        <authorList>
            <person name="Vickerman M.M."/>
            <person name="Iobst S."/>
            <person name="Jesionowski A.M."/>
            <person name="Gill S.R."/>
        </authorList>
    </citation>
    <scope>NUCLEOTIDE SEQUENCE [LARGE SCALE GENOMIC DNA]</scope>
    <source>
        <strain evidence="2">Challis / ATCC 35105 / BCRC 15272 / CH1 / DL1 / V288</strain>
    </source>
</reference>
<dbReference type="PROSITE" id="PS51450">
    <property type="entry name" value="LRR"/>
    <property type="match status" value="1"/>
</dbReference>
<evidence type="ECO:0000313" key="2">
    <source>
        <dbReference type="Proteomes" id="UP000001131"/>
    </source>
</evidence>
<dbReference type="HOGENOM" id="CLU_2358483_0_0_9"/>
<name>A8AX84_STRGC</name>
<protein>
    <submittedName>
        <fullName evidence="1">Leucine-rich repeat containing protein</fullName>
    </submittedName>
</protein>
<dbReference type="SUPFAM" id="SSF52058">
    <property type="entry name" value="L domain-like"/>
    <property type="match status" value="1"/>
</dbReference>
<dbReference type="InterPro" id="IPR032675">
    <property type="entry name" value="LRR_dom_sf"/>
</dbReference>
<dbReference type="InterPro" id="IPR001611">
    <property type="entry name" value="Leu-rich_rpt"/>
</dbReference>
<evidence type="ECO:0000313" key="1">
    <source>
        <dbReference type="EMBL" id="ABV09155.1"/>
    </source>
</evidence>
<dbReference type="STRING" id="467705.SGO_1105"/>
<accession>A8AX84</accession>
<dbReference type="Gene3D" id="3.80.10.10">
    <property type="entry name" value="Ribonuclease Inhibitor"/>
    <property type="match status" value="1"/>
</dbReference>
<proteinExistence type="predicted"/>